<feature type="non-terminal residue" evidence="2">
    <location>
        <position position="117"/>
    </location>
</feature>
<proteinExistence type="predicted"/>
<name>A0A9N9NA85_9GLOM</name>
<feature type="compositionally biased region" description="Low complexity" evidence="1">
    <location>
        <begin position="66"/>
        <end position="90"/>
    </location>
</feature>
<sequence>MSNYSRRKPVPDQDNEDSSFPLKNNKPAADLSFMNQPPKMPTKSPLRNSSSTAPTSGSTQTTIIQPVMSTMSITSTVSPTTPTVRSRPSVDTASIDRDLLSPEKKEYEESIRSLQSR</sequence>
<gene>
    <name evidence="2" type="ORF">RFULGI_LOCUS11180</name>
</gene>
<evidence type="ECO:0000256" key="1">
    <source>
        <dbReference type="SAM" id="MobiDB-lite"/>
    </source>
</evidence>
<comment type="caution">
    <text evidence="2">The sequence shown here is derived from an EMBL/GenBank/DDBJ whole genome shotgun (WGS) entry which is preliminary data.</text>
</comment>
<dbReference type="Proteomes" id="UP000789396">
    <property type="component" value="Unassembled WGS sequence"/>
</dbReference>
<dbReference type="AlphaFoldDB" id="A0A9N9NA85"/>
<evidence type="ECO:0000313" key="3">
    <source>
        <dbReference type="Proteomes" id="UP000789396"/>
    </source>
</evidence>
<feature type="compositionally biased region" description="Basic and acidic residues" evidence="1">
    <location>
        <begin position="94"/>
        <end position="111"/>
    </location>
</feature>
<dbReference type="OrthoDB" id="5569911at2759"/>
<keyword evidence="3" id="KW-1185">Reference proteome</keyword>
<protein>
    <submittedName>
        <fullName evidence="2">15337_t:CDS:1</fullName>
    </submittedName>
</protein>
<feature type="compositionally biased region" description="Polar residues" evidence="1">
    <location>
        <begin position="45"/>
        <end position="64"/>
    </location>
</feature>
<feature type="region of interest" description="Disordered" evidence="1">
    <location>
        <begin position="1"/>
        <end position="117"/>
    </location>
</feature>
<dbReference type="EMBL" id="CAJVPZ010023711">
    <property type="protein sequence ID" value="CAG8716523.1"/>
    <property type="molecule type" value="Genomic_DNA"/>
</dbReference>
<accession>A0A9N9NA85</accession>
<evidence type="ECO:0000313" key="2">
    <source>
        <dbReference type="EMBL" id="CAG8716523.1"/>
    </source>
</evidence>
<reference evidence="2" key="1">
    <citation type="submission" date="2021-06" db="EMBL/GenBank/DDBJ databases">
        <authorList>
            <person name="Kallberg Y."/>
            <person name="Tangrot J."/>
            <person name="Rosling A."/>
        </authorList>
    </citation>
    <scope>NUCLEOTIDE SEQUENCE</scope>
    <source>
        <strain evidence="2">IN212</strain>
    </source>
</reference>
<organism evidence="2 3">
    <name type="scientific">Racocetra fulgida</name>
    <dbReference type="NCBI Taxonomy" id="60492"/>
    <lineage>
        <taxon>Eukaryota</taxon>
        <taxon>Fungi</taxon>
        <taxon>Fungi incertae sedis</taxon>
        <taxon>Mucoromycota</taxon>
        <taxon>Glomeromycotina</taxon>
        <taxon>Glomeromycetes</taxon>
        <taxon>Diversisporales</taxon>
        <taxon>Gigasporaceae</taxon>
        <taxon>Racocetra</taxon>
    </lineage>
</organism>